<evidence type="ECO:0000256" key="1">
    <source>
        <dbReference type="ARBA" id="ARBA00037999"/>
    </source>
</evidence>
<dbReference type="KEGG" id="sus:Acid_4863"/>
<dbReference type="OrthoDB" id="9810913at2"/>
<evidence type="ECO:0000256" key="2">
    <source>
        <dbReference type="PIRSR" id="PIRSR000390-1"/>
    </source>
</evidence>
<evidence type="ECO:0000256" key="4">
    <source>
        <dbReference type="RuleBase" id="RU004508"/>
    </source>
</evidence>
<dbReference type="InterPro" id="IPR015422">
    <property type="entry name" value="PyrdxlP-dep_Trfase_small"/>
</dbReference>
<dbReference type="STRING" id="234267.Acid_4863"/>
<protein>
    <submittedName>
        <fullName evidence="5">DegT/DnrJ/EryC1/StrS aminotransferase</fullName>
    </submittedName>
</protein>
<keyword evidence="5" id="KW-0808">Transferase</keyword>
<dbReference type="Gene3D" id="3.90.1150.10">
    <property type="entry name" value="Aspartate Aminotransferase, domain 1"/>
    <property type="match status" value="1"/>
</dbReference>
<keyword evidence="3 4" id="KW-0663">Pyridoxal phosphate</keyword>
<dbReference type="eggNOG" id="COG0399">
    <property type="taxonomic scope" value="Bacteria"/>
</dbReference>
<dbReference type="Gene3D" id="3.40.640.10">
    <property type="entry name" value="Type I PLP-dependent aspartate aminotransferase-like (Major domain)"/>
    <property type="match status" value="1"/>
</dbReference>
<dbReference type="InterPro" id="IPR000653">
    <property type="entry name" value="DegT/StrS_aminotransferase"/>
</dbReference>
<sequence length="417" mass="45740">MPHSRLYSIPRFALPYTSGDFAAGLRAAFSSTPPPDGFGLLGGSPKFWTRSGRQALRLLLGALDLKPNSGVALPLFTDPSLVRAIVAAGHRPVFIDVDARFLTMDPGCLEDARGMYSAVVAVHLFGQLADMPAILAASGGAPVLEDAAHAPLSYLHGRMAGRFGAAAFYSFASTKYWPAGGGGLAIVHHANIARRLADSTRVLSQPSRVEELRGLVLQAAKAVIFQRRLYGFFGKPLRRWTDRLGLLEPCLDLKAIQRPWAAVACRQAMRFSERVEMQRANSLRLLARLAGLPDVVLPRERPGAQYNYHIFPVLLHDREERAAVMRSMWSRFVDTSMIYAGVVRECRKFGYEGGCPVAESIADRLITLPNYAGLTGEDIDQIAEVFLSDLVAWRARASRGLKGAETEYVGEPLKRYT</sequence>
<dbReference type="GO" id="GO:0030170">
    <property type="term" value="F:pyridoxal phosphate binding"/>
    <property type="evidence" value="ECO:0007669"/>
    <property type="project" value="TreeGrafter"/>
</dbReference>
<dbReference type="GO" id="GO:0000271">
    <property type="term" value="P:polysaccharide biosynthetic process"/>
    <property type="evidence" value="ECO:0007669"/>
    <property type="project" value="TreeGrafter"/>
</dbReference>
<dbReference type="InParanoid" id="Q01WZ3"/>
<dbReference type="InterPro" id="IPR015424">
    <property type="entry name" value="PyrdxlP-dep_Trfase"/>
</dbReference>
<name>Q01WZ3_SOLUE</name>
<feature type="modified residue" description="N6-(pyridoxal phosphate)lysine" evidence="3">
    <location>
        <position position="175"/>
    </location>
</feature>
<comment type="similarity">
    <text evidence="1 4">Belongs to the DegT/DnrJ/EryC1 family.</text>
</comment>
<dbReference type="SUPFAM" id="SSF53383">
    <property type="entry name" value="PLP-dependent transferases"/>
    <property type="match status" value="1"/>
</dbReference>
<evidence type="ECO:0000256" key="3">
    <source>
        <dbReference type="PIRSR" id="PIRSR000390-2"/>
    </source>
</evidence>
<dbReference type="InterPro" id="IPR015421">
    <property type="entry name" value="PyrdxlP-dep_Trfase_major"/>
</dbReference>
<gene>
    <name evidence="5" type="ordered locus">Acid_4863</name>
</gene>
<dbReference type="PIRSF" id="PIRSF000390">
    <property type="entry name" value="PLP_StrS"/>
    <property type="match status" value="1"/>
</dbReference>
<dbReference type="Pfam" id="PF01041">
    <property type="entry name" value="DegT_DnrJ_EryC1"/>
    <property type="match status" value="1"/>
</dbReference>
<organism evidence="5">
    <name type="scientific">Solibacter usitatus (strain Ellin6076)</name>
    <dbReference type="NCBI Taxonomy" id="234267"/>
    <lineage>
        <taxon>Bacteria</taxon>
        <taxon>Pseudomonadati</taxon>
        <taxon>Acidobacteriota</taxon>
        <taxon>Terriglobia</taxon>
        <taxon>Bryobacterales</taxon>
        <taxon>Solibacteraceae</taxon>
        <taxon>Candidatus Solibacter</taxon>
    </lineage>
</organism>
<dbReference type="PANTHER" id="PTHR30244:SF34">
    <property type="entry name" value="DTDP-4-AMINO-4,6-DIDEOXYGALACTOSE TRANSAMINASE"/>
    <property type="match status" value="1"/>
</dbReference>
<keyword evidence="5" id="KW-0032">Aminotransferase</keyword>
<accession>Q01WZ3</accession>
<dbReference type="GO" id="GO:0008483">
    <property type="term" value="F:transaminase activity"/>
    <property type="evidence" value="ECO:0007669"/>
    <property type="project" value="UniProtKB-KW"/>
</dbReference>
<feature type="active site" description="Proton acceptor" evidence="2">
    <location>
        <position position="175"/>
    </location>
</feature>
<proteinExistence type="inferred from homology"/>
<dbReference type="AlphaFoldDB" id="Q01WZ3"/>
<dbReference type="HOGENOM" id="CLU_033332_2_4_0"/>
<evidence type="ECO:0000313" key="5">
    <source>
        <dbReference type="EMBL" id="ABJ85822.1"/>
    </source>
</evidence>
<reference evidence="5" key="1">
    <citation type="submission" date="2006-10" db="EMBL/GenBank/DDBJ databases">
        <title>Complete sequence of Solibacter usitatus Ellin6076.</title>
        <authorList>
            <consortium name="US DOE Joint Genome Institute"/>
            <person name="Copeland A."/>
            <person name="Lucas S."/>
            <person name="Lapidus A."/>
            <person name="Barry K."/>
            <person name="Detter J.C."/>
            <person name="Glavina del Rio T."/>
            <person name="Hammon N."/>
            <person name="Israni S."/>
            <person name="Dalin E."/>
            <person name="Tice H."/>
            <person name="Pitluck S."/>
            <person name="Thompson L.S."/>
            <person name="Brettin T."/>
            <person name="Bruce D."/>
            <person name="Han C."/>
            <person name="Tapia R."/>
            <person name="Gilna P."/>
            <person name="Schmutz J."/>
            <person name="Larimer F."/>
            <person name="Land M."/>
            <person name="Hauser L."/>
            <person name="Kyrpides N."/>
            <person name="Mikhailova N."/>
            <person name="Janssen P.H."/>
            <person name="Kuske C.R."/>
            <person name="Richardson P."/>
        </authorList>
    </citation>
    <scope>NUCLEOTIDE SEQUENCE</scope>
    <source>
        <strain evidence="5">Ellin6076</strain>
    </source>
</reference>
<dbReference type="PANTHER" id="PTHR30244">
    <property type="entry name" value="TRANSAMINASE"/>
    <property type="match status" value="1"/>
</dbReference>
<dbReference type="EMBL" id="CP000473">
    <property type="protein sequence ID" value="ABJ85822.1"/>
    <property type="molecule type" value="Genomic_DNA"/>
</dbReference>